<dbReference type="EMBL" id="CP042382">
    <property type="protein sequence ID" value="QEA40999.1"/>
    <property type="molecule type" value="Genomic_DNA"/>
</dbReference>
<reference evidence="10 11" key="1">
    <citation type="submission" date="2019-06" db="EMBL/GenBank/DDBJ databases">
        <title>Genome analyses of bacteria isolated from kimchi.</title>
        <authorList>
            <person name="Lee S."/>
            <person name="Ahn S."/>
            <person name="Roh S."/>
        </authorList>
    </citation>
    <scope>NUCLEOTIDE SEQUENCE [LARGE SCALE GENOMIC DNA]</scope>
    <source>
        <strain evidence="10 11">CBA4606</strain>
    </source>
</reference>
<dbReference type="PANTHER" id="PTHR43413">
    <property type="entry name" value="TRANSCRIPTIONAL REGULATOR, ASNC FAMILY"/>
    <property type="match status" value="1"/>
</dbReference>
<dbReference type="AlphaFoldDB" id="A0A5B8SVJ8"/>
<evidence type="ECO:0000256" key="2">
    <source>
        <dbReference type="ARBA" id="ARBA00023444"/>
    </source>
</evidence>
<keyword evidence="11" id="KW-1185">Reference proteome</keyword>
<dbReference type="InterPro" id="IPR053953">
    <property type="entry name" value="NirdL-like_HTH"/>
</dbReference>
<dbReference type="Pfam" id="PF22451">
    <property type="entry name" value="NirdL-like_HTH"/>
    <property type="match status" value="1"/>
</dbReference>
<evidence type="ECO:0000259" key="9">
    <source>
        <dbReference type="Pfam" id="PF22451"/>
    </source>
</evidence>
<dbReference type="GO" id="GO:0016829">
    <property type="term" value="F:lyase activity"/>
    <property type="evidence" value="ECO:0007669"/>
    <property type="project" value="UniProtKB-KW"/>
</dbReference>
<name>A0A5B8SVJ8_9GAMM</name>
<dbReference type="InterPro" id="IPR050684">
    <property type="entry name" value="HTH-Siroheme_Decarb"/>
</dbReference>
<evidence type="ECO:0000256" key="5">
    <source>
        <dbReference type="ARBA" id="ARBA00023471"/>
    </source>
</evidence>
<dbReference type="OrthoDB" id="5568033at2"/>
<keyword evidence="1" id="KW-0456">Lyase</keyword>
<dbReference type="Pfam" id="PF17805">
    <property type="entry name" value="AsnC_trans_reg2"/>
    <property type="match status" value="1"/>
</dbReference>
<evidence type="ECO:0000256" key="6">
    <source>
        <dbReference type="ARBA" id="ARBA00045291"/>
    </source>
</evidence>
<sequence length="166" mass="18868">MATRAKVHRLRQLLEQGLPLTPQPWRTLGEQCAMSEREVMALVAGWQQSGLIKRLGLVVKHRSLGITANAMVVWDVPDPQVAALGRRLAAEPAVTLCYRRPRQLPEWPYNLFCMIHGTARERVLAELEALIQRQNLSEIPHQVLFSTRAYRQHGARYLADQSVKEA</sequence>
<dbReference type="EC" id="4.1.1.111" evidence="5"/>
<evidence type="ECO:0000256" key="7">
    <source>
        <dbReference type="ARBA" id="ARBA00048470"/>
    </source>
</evidence>
<evidence type="ECO:0000256" key="1">
    <source>
        <dbReference type="ARBA" id="ARBA00023239"/>
    </source>
</evidence>
<comment type="catalytic activity">
    <reaction evidence="7">
        <text>siroheme + 2 H(+) = 12,18-didecarboxysiroheme + 2 CO2</text>
        <dbReference type="Rhea" id="RHEA:19093"/>
        <dbReference type="ChEBI" id="CHEBI:15378"/>
        <dbReference type="ChEBI" id="CHEBI:16526"/>
        <dbReference type="ChEBI" id="CHEBI:60052"/>
        <dbReference type="ChEBI" id="CHEBI:140497"/>
        <dbReference type="EC" id="4.1.1.111"/>
    </reaction>
</comment>
<feature type="domain" description="Siroheme decarboxylase NirL-like HTH" evidence="9">
    <location>
        <begin position="13"/>
        <end position="52"/>
    </location>
</feature>
<dbReference type="Gene3D" id="3.30.70.3460">
    <property type="match status" value="1"/>
</dbReference>
<dbReference type="PANTHER" id="PTHR43413:SF1">
    <property type="entry name" value="SIROHEME DECARBOXYLASE NIRL SUBUNIT"/>
    <property type="match status" value="1"/>
</dbReference>
<comment type="function">
    <text evidence="6">Involved in heme d1 biosynthesis. Catalyzes the decarboxylation of siroheme into didecarboxysiroheme.</text>
</comment>
<protein>
    <recommendedName>
        <fullName evidence="5">siroheme decarboxylase</fullName>
        <ecNumber evidence="5">4.1.1.111</ecNumber>
    </recommendedName>
</protein>
<dbReference type="InterPro" id="IPR040523">
    <property type="entry name" value="AsnC_trans_reg2"/>
</dbReference>
<comment type="subunit">
    <text evidence="4">Probably forms a complex composed of NirD, NirL, NirG and NirH. All proteins are required for the total conversion of siroheme to didecarboxysiroheme.</text>
</comment>
<dbReference type="KEGG" id="paur:FGL86_16675"/>
<feature type="domain" description="Siroheme decarboxylase AsnC-like ligand binding" evidence="8">
    <location>
        <begin position="64"/>
        <end position="150"/>
    </location>
</feature>
<evidence type="ECO:0000259" key="8">
    <source>
        <dbReference type="Pfam" id="PF17805"/>
    </source>
</evidence>
<evidence type="ECO:0000313" key="11">
    <source>
        <dbReference type="Proteomes" id="UP000321272"/>
    </source>
</evidence>
<evidence type="ECO:0000256" key="3">
    <source>
        <dbReference type="ARBA" id="ARBA00023457"/>
    </source>
</evidence>
<gene>
    <name evidence="10" type="ORF">FGL86_16675</name>
</gene>
<accession>A0A5B8SVJ8</accession>
<comment type="similarity">
    <text evidence="3">Belongs to the Ahb/Nir family.</text>
</comment>
<evidence type="ECO:0000256" key="4">
    <source>
        <dbReference type="ARBA" id="ARBA00023465"/>
    </source>
</evidence>
<evidence type="ECO:0000313" key="10">
    <source>
        <dbReference type="EMBL" id="QEA40999.1"/>
    </source>
</evidence>
<proteinExistence type="inferred from homology"/>
<organism evidence="10 11">
    <name type="scientific">Pistricoccus aurantiacus</name>
    <dbReference type="NCBI Taxonomy" id="1883414"/>
    <lineage>
        <taxon>Bacteria</taxon>
        <taxon>Pseudomonadati</taxon>
        <taxon>Pseudomonadota</taxon>
        <taxon>Gammaproteobacteria</taxon>
        <taxon>Oceanospirillales</taxon>
        <taxon>Halomonadaceae</taxon>
        <taxon>Pistricoccus</taxon>
    </lineage>
</organism>
<comment type="pathway">
    <text evidence="2">Porphyrin-containing compound metabolism.</text>
</comment>
<dbReference type="Proteomes" id="UP000321272">
    <property type="component" value="Chromosome"/>
</dbReference>